<sequence>MRILNKKELDRIMKILKDYYKMREIPLNLKDFIFVINKDNKIFIFRKEVQNFLKKVKVDPSNNGLYILKIEDDGIRFSIEGSQIFGPYAEGKVIEVDLEEVFRSSESERRVELSLEEGFYIAKRGNDFGGSVKIKKNKMKDFIPKDRKIYT</sequence>
<dbReference type="AlphaFoldDB" id="A0A397WMY3"/>
<reference evidence="1 2" key="1">
    <citation type="journal article" date="2018" name="Syst. Appl. Microbiol.">
        <title>A new symbiotic nanoarchaeote (Candidatus Nanoclepta minutus) and its host (Zestosphaera tikiterensis gen. nov., sp. nov.) from a New Zealand hot spring.</title>
        <authorList>
            <person name="St John E."/>
            <person name="Liu Y."/>
            <person name="Podar M."/>
            <person name="Stott M.B."/>
            <person name="Meneghin J."/>
            <person name="Chen Z."/>
            <person name="Lagutin K."/>
            <person name="Mitchell K."/>
            <person name="Reysenbach A.L."/>
        </authorList>
    </citation>
    <scope>NUCLEOTIDE SEQUENCE [LARGE SCALE GENOMIC DNA]</scope>
    <source>
        <strain evidence="1">NZ3</strain>
    </source>
</reference>
<dbReference type="EMBL" id="MWMI01000003">
    <property type="protein sequence ID" value="RIB35261.1"/>
    <property type="molecule type" value="Genomic_DNA"/>
</dbReference>
<evidence type="ECO:0008006" key="3">
    <source>
        <dbReference type="Google" id="ProtNLM"/>
    </source>
</evidence>
<organism evidence="1 2">
    <name type="scientific">Candidatus Nanoclepta minutus</name>
    <dbReference type="NCBI Taxonomy" id="1940235"/>
    <lineage>
        <taxon>Archaea</taxon>
        <taxon>Nanobdellota</taxon>
        <taxon>Candidatus Nanoclepta</taxon>
    </lineage>
</organism>
<evidence type="ECO:0000313" key="1">
    <source>
        <dbReference type="EMBL" id="RIB35261.1"/>
    </source>
</evidence>
<comment type="caution">
    <text evidence="1">The sequence shown here is derived from an EMBL/GenBank/DDBJ whole genome shotgun (WGS) entry which is preliminary data.</text>
</comment>
<proteinExistence type="predicted"/>
<gene>
    <name evidence="1" type="ORF">BXU00_01880</name>
</gene>
<protein>
    <recommendedName>
        <fullName evidence="3">rRNA small subunit methyltransferase F RNA-binding PUA-like domain-containing protein</fullName>
    </recommendedName>
</protein>
<dbReference type="Proteomes" id="UP000266622">
    <property type="component" value="Unassembled WGS sequence"/>
</dbReference>
<accession>A0A397WMY3</accession>
<name>A0A397WMY3_9ARCH</name>
<evidence type="ECO:0000313" key="2">
    <source>
        <dbReference type="Proteomes" id="UP000266622"/>
    </source>
</evidence>